<evidence type="ECO:0000313" key="2">
    <source>
        <dbReference type="EMBL" id="KAK4104333.1"/>
    </source>
</evidence>
<evidence type="ECO:0000256" key="1">
    <source>
        <dbReference type="SAM" id="MobiDB-lite"/>
    </source>
</evidence>
<reference evidence="2" key="1">
    <citation type="journal article" date="2023" name="Mol. Phylogenet. Evol.">
        <title>Genome-scale phylogeny and comparative genomics of the fungal order Sordariales.</title>
        <authorList>
            <person name="Hensen N."/>
            <person name="Bonometti L."/>
            <person name="Westerberg I."/>
            <person name="Brannstrom I.O."/>
            <person name="Guillou S."/>
            <person name="Cros-Aarteil S."/>
            <person name="Calhoun S."/>
            <person name="Haridas S."/>
            <person name="Kuo A."/>
            <person name="Mondo S."/>
            <person name="Pangilinan J."/>
            <person name="Riley R."/>
            <person name="LaButti K."/>
            <person name="Andreopoulos B."/>
            <person name="Lipzen A."/>
            <person name="Chen C."/>
            <person name="Yan M."/>
            <person name="Daum C."/>
            <person name="Ng V."/>
            <person name="Clum A."/>
            <person name="Steindorff A."/>
            <person name="Ohm R.A."/>
            <person name="Martin F."/>
            <person name="Silar P."/>
            <person name="Natvig D.O."/>
            <person name="Lalanne C."/>
            <person name="Gautier V."/>
            <person name="Ament-Velasquez S.L."/>
            <person name="Kruys A."/>
            <person name="Hutchinson M.I."/>
            <person name="Powell A.J."/>
            <person name="Barry K."/>
            <person name="Miller A.N."/>
            <person name="Grigoriev I.V."/>
            <person name="Debuchy R."/>
            <person name="Gladieux P."/>
            <person name="Hiltunen Thoren M."/>
            <person name="Johannesson H."/>
        </authorList>
    </citation>
    <scope>NUCLEOTIDE SEQUENCE</scope>
    <source>
        <strain evidence="2">CBS 757.83</strain>
    </source>
</reference>
<dbReference type="AlphaFoldDB" id="A0AAN6Q686"/>
<dbReference type="EMBL" id="MU863627">
    <property type="protein sequence ID" value="KAK4104333.1"/>
    <property type="molecule type" value="Genomic_DNA"/>
</dbReference>
<sequence>MVARHAPDAKRIRRARVRYGGVQLGLAARRCVGDQMSRLRQSAAPISGSRWRGTTSKAGSPPAVSSRCSSSPIAATASCVFSSFVTTDPQILLTGHSAVKSRETR</sequence>
<accession>A0AAN6Q686</accession>
<evidence type="ECO:0000313" key="3">
    <source>
        <dbReference type="Proteomes" id="UP001305647"/>
    </source>
</evidence>
<reference evidence="2" key="2">
    <citation type="submission" date="2023-05" db="EMBL/GenBank/DDBJ databases">
        <authorList>
            <consortium name="Lawrence Berkeley National Laboratory"/>
            <person name="Steindorff A."/>
            <person name="Hensen N."/>
            <person name="Bonometti L."/>
            <person name="Westerberg I."/>
            <person name="Brannstrom I.O."/>
            <person name="Guillou S."/>
            <person name="Cros-Aarteil S."/>
            <person name="Calhoun S."/>
            <person name="Haridas S."/>
            <person name="Kuo A."/>
            <person name="Mondo S."/>
            <person name="Pangilinan J."/>
            <person name="Riley R."/>
            <person name="Labutti K."/>
            <person name="Andreopoulos B."/>
            <person name="Lipzen A."/>
            <person name="Chen C."/>
            <person name="Yanf M."/>
            <person name="Daum C."/>
            <person name="Ng V."/>
            <person name="Clum A."/>
            <person name="Ohm R."/>
            <person name="Martin F."/>
            <person name="Silar P."/>
            <person name="Natvig D."/>
            <person name="Lalanne C."/>
            <person name="Gautier V."/>
            <person name="Ament-Velasquez S.L."/>
            <person name="Kruys A."/>
            <person name="Hutchinson M.I."/>
            <person name="Powell A.J."/>
            <person name="Barry K."/>
            <person name="Miller A.N."/>
            <person name="Grigoriev I.V."/>
            <person name="Debuchy R."/>
            <person name="Gladieux P."/>
            <person name="Thoren M.H."/>
            <person name="Johannesson H."/>
        </authorList>
    </citation>
    <scope>NUCLEOTIDE SEQUENCE</scope>
    <source>
        <strain evidence="2">CBS 757.83</strain>
    </source>
</reference>
<keyword evidence="3" id="KW-1185">Reference proteome</keyword>
<comment type="caution">
    <text evidence="2">The sequence shown here is derived from an EMBL/GenBank/DDBJ whole genome shotgun (WGS) entry which is preliminary data.</text>
</comment>
<feature type="region of interest" description="Disordered" evidence="1">
    <location>
        <begin position="43"/>
        <end position="64"/>
    </location>
</feature>
<organism evidence="2 3">
    <name type="scientific">Parathielavia hyrcaniae</name>
    <dbReference type="NCBI Taxonomy" id="113614"/>
    <lineage>
        <taxon>Eukaryota</taxon>
        <taxon>Fungi</taxon>
        <taxon>Dikarya</taxon>
        <taxon>Ascomycota</taxon>
        <taxon>Pezizomycotina</taxon>
        <taxon>Sordariomycetes</taxon>
        <taxon>Sordariomycetidae</taxon>
        <taxon>Sordariales</taxon>
        <taxon>Chaetomiaceae</taxon>
        <taxon>Parathielavia</taxon>
    </lineage>
</organism>
<gene>
    <name evidence="2" type="ORF">N658DRAFT_250706</name>
</gene>
<name>A0AAN6Q686_9PEZI</name>
<protein>
    <submittedName>
        <fullName evidence="2">Uncharacterized protein</fullName>
    </submittedName>
</protein>
<dbReference type="Proteomes" id="UP001305647">
    <property type="component" value="Unassembled WGS sequence"/>
</dbReference>
<proteinExistence type="predicted"/>